<keyword evidence="3" id="KW-0378">Hydrolase</keyword>
<evidence type="ECO:0000256" key="3">
    <source>
        <dbReference type="ARBA" id="ARBA00022801"/>
    </source>
</evidence>
<keyword evidence="2" id="KW-0479">Metal-binding</keyword>
<dbReference type="InterPro" id="IPR016965">
    <property type="entry name" value="Pase_PHOSPHO-typ"/>
</dbReference>
<reference evidence="6" key="1">
    <citation type="submission" date="2021-01" db="EMBL/GenBank/DDBJ databases">
        <authorList>
            <person name="Corre E."/>
            <person name="Pelletier E."/>
            <person name="Niang G."/>
            <person name="Scheremetjew M."/>
            <person name="Finn R."/>
            <person name="Kale V."/>
            <person name="Holt S."/>
            <person name="Cochrane G."/>
            <person name="Meng A."/>
            <person name="Brown T."/>
            <person name="Cohen L."/>
        </authorList>
    </citation>
    <scope>NUCLEOTIDE SEQUENCE</scope>
    <source>
        <strain evidence="6">CCCM811</strain>
    </source>
</reference>
<evidence type="ECO:0000256" key="4">
    <source>
        <dbReference type="ARBA" id="ARBA00022842"/>
    </source>
</evidence>
<evidence type="ECO:0000313" key="5">
    <source>
        <dbReference type="EMBL" id="CAE0679271.1"/>
    </source>
</evidence>
<dbReference type="GO" id="GO:0046872">
    <property type="term" value="F:metal ion binding"/>
    <property type="evidence" value="ECO:0007669"/>
    <property type="project" value="UniProtKB-KW"/>
</dbReference>
<organism evidence="6">
    <name type="scientific">Lotharella globosa</name>
    <dbReference type="NCBI Taxonomy" id="91324"/>
    <lineage>
        <taxon>Eukaryota</taxon>
        <taxon>Sar</taxon>
        <taxon>Rhizaria</taxon>
        <taxon>Cercozoa</taxon>
        <taxon>Chlorarachniophyceae</taxon>
        <taxon>Lotharella</taxon>
    </lineage>
</organism>
<proteinExistence type="predicted"/>
<accession>A0A6V3SYY0</accession>
<evidence type="ECO:0000256" key="2">
    <source>
        <dbReference type="ARBA" id="ARBA00022723"/>
    </source>
</evidence>
<dbReference type="EMBL" id="HBIV01044265">
    <property type="protein sequence ID" value="CAE0679271.1"/>
    <property type="molecule type" value="Transcribed_RNA"/>
</dbReference>
<dbReference type="InterPro" id="IPR036412">
    <property type="entry name" value="HAD-like_sf"/>
</dbReference>
<protein>
    <submittedName>
        <fullName evidence="6">Uncharacterized protein</fullName>
    </submittedName>
</protein>
<dbReference type="AlphaFoldDB" id="A0A6V3SYY0"/>
<dbReference type="EMBL" id="HBIV01044266">
    <property type="protein sequence ID" value="CAE0679272.1"/>
    <property type="molecule type" value="Transcribed_RNA"/>
</dbReference>
<dbReference type="NCBIfam" id="TIGR01488">
    <property type="entry name" value="HAD-SF-IB"/>
    <property type="match status" value="1"/>
</dbReference>
<keyword evidence="4" id="KW-0460">Magnesium</keyword>
<dbReference type="GO" id="GO:0016791">
    <property type="term" value="F:phosphatase activity"/>
    <property type="evidence" value="ECO:0007669"/>
    <property type="project" value="InterPro"/>
</dbReference>
<gene>
    <name evidence="5" type="ORF">LGLO00237_LOCUS31054</name>
    <name evidence="6" type="ORF">LGLO00237_LOCUS31055</name>
</gene>
<dbReference type="InterPro" id="IPR006384">
    <property type="entry name" value="HAD_hydro_PyrdxlP_Pase-like"/>
</dbReference>
<dbReference type="NCBIfam" id="TIGR01489">
    <property type="entry name" value="DKMTPPase-SF"/>
    <property type="match status" value="1"/>
</dbReference>
<dbReference type="Gene3D" id="3.40.50.1000">
    <property type="entry name" value="HAD superfamily/HAD-like"/>
    <property type="match status" value="1"/>
</dbReference>
<name>A0A6V3SYY0_9EUKA</name>
<comment type="cofactor">
    <cofactor evidence="1">
        <name>Mg(2+)</name>
        <dbReference type="ChEBI" id="CHEBI:18420"/>
    </cofactor>
</comment>
<dbReference type="PANTHER" id="PTHR20889">
    <property type="entry name" value="PHOSPHATASE, ORPHAN 1, 2"/>
    <property type="match status" value="1"/>
</dbReference>
<evidence type="ECO:0000313" key="6">
    <source>
        <dbReference type="EMBL" id="CAE0679272.1"/>
    </source>
</evidence>
<sequence>MATGSSRERHVIVFDFDWSLINENSDYWIIKQLGKELVPQFKKLCSSLHFTDAMDEAMKLLFDKGVKKEDFERAFAKVPFFQEMQEGVREMSKQGHSLYILSDANTFFIKTILSSYGLSSHFKHVFSNKGEFDEKGRLRVSYFHTQPHGCGICPTNLCKGKVMKEILSSEGISLSERKGGRRIVYVGDGGNDVCPSRLLGSSDVVMARKGYRLSKCLAEQPPAAKIELWGDGKEALGHFKTHVLSQTKKPTAEISSVVTLQAMKNYSFLVCGQHPTLVGALRSCLKKDSKEAEAVVSTLKKKLRNTLGEAGICPNGAASSKIERPLTIGISLGYVSRDIITQTRHNEDVIVCFIMDPLDIDCKQLTFICTDSVSKISATHINKLLYKLQLP</sequence>
<dbReference type="InterPro" id="IPR023214">
    <property type="entry name" value="HAD_sf"/>
</dbReference>
<dbReference type="PANTHER" id="PTHR20889:SF12">
    <property type="entry name" value="LP01149P"/>
    <property type="match status" value="1"/>
</dbReference>
<evidence type="ECO:0000256" key="1">
    <source>
        <dbReference type="ARBA" id="ARBA00001946"/>
    </source>
</evidence>
<dbReference type="Pfam" id="PF06888">
    <property type="entry name" value="Put_Phosphatase"/>
    <property type="match status" value="1"/>
</dbReference>
<dbReference type="SUPFAM" id="SSF56784">
    <property type="entry name" value="HAD-like"/>
    <property type="match status" value="1"/>
</dbReference>